<dbReference type="EMBL" id="MU003517">
    <property type="protein sequence ID" value="KAF2468228.1"/>
    <property type="molecule type" value="Genomic_DNA"/>
</dbReference>
<sequence length="630" mass="70175">MATPTGPRRTGGAIRRRNRMDRDGDLVMGVAPKAPRPTRPALSTPNSASLTELKVTGWTDKSEVPNITHFLEKHAAKRSIHARRSGPVAQLIKKHRIEGDGLLILRVKPEDVVPFSKINGFTFTSKHGNQKLTIAGPGIRPREGSPTNSASKPTTATESSETLSLKQQFLQILGRRYNVAEKLLDLSTLATDEDIQKTGMFDKSSTSSKFFPALMAVLDKEIKTEAEKREAIHSVKLNDNNLSDLALVFDLAVTLPHIKNLDLSSNKFTNTKALGRWKNKFRNLEHIVITNNPLEVSQPGWEQELITWFPRLRQLNGQQVRTDAEIALLDKPKHTPVPSQKQVWFDPDKIAENFLLDFFPSYDSSRDAVVQRYYDSTSTFSLSVNTAAHGGSNHEKTPWDSYIPLSRNIRRINNSRPRFSRKHIGVERIQRAWAQLPPTRHPSFQTDMQKYSMNCQTQASVPDPTGQHPGLNGLIVTVHGEYEEHRTAKGANEIVRRCFDRTFILGPGGATGVRVVSDMLCLRAYGGVPAWTRIATPSTTTNKHQPVPVATTTTNQLGVATTTTTTTTTTDTVLTPEQQQLVLYVSKETNMTLDYSKLCLESANWDLQQAAELFTAQRGSLPAEAFITTI</sequence>
<reference evidence="1" key="1">
    <citation type="journal article" date="2020" name="Stud. Mycol.">
        <title>101 Dothideomycetes genomes: a test case for predicting lifestyles and emergence of pathogens.</title>
        <authorList>
            <person name="Haridas S."/>
            <person name="Albert R."/>
            <person name="Binder M."/>
            <person name="Bloem J."/>
            <person name="Labutti K."/>
            <person name="Salamov A."/>
            <person name="Andreopoulos B."/>
            <person name="Baker S."/>
            <person name="Barry K."/>
            <person name="Bills G."/>
            <person name="Bluhm B."/>
            <person name="Cannon C."/>
            <person name="Castanera R."/>
            <person name="Culley D."/>
            <person name="Daum C."/>
            <person name="Ezra D."/>
            <person name="Gonzalez J."/>
            <person name="Henrissat B."/>
            <person name="Kuo A."/>
            <person name="Liang C."/>
            <person name="Lipzen A."/>
            <person name="Lutzoni F."/>
            <person name="Magnuson J."/>
            <person name="Mondo S."/>
            <person name="Nolan M."/>
            <person name="Ohm R."/>
            <person name="Pangilinan J."/>
            <person name="Park H.-J."/>
            <person name="Ramirez L."/>
            <person name="Alfaro M."/>
            <person name="Sun H."/>
            <person name="Tritt A."/>
            <person name="Yoshinaga Y."/>
            <person name="Zwiers L.-H."/>
            <person name="Turgeon B."/>
            <person name="Goodwin S."/>
            <person name="Spatafora J."/>
            <person name="Crous P."/>
            <person name="Grigoriev I."/>
        </authorList>
    </citation>
    <scope>NUCLEOTIDE SEQUENCE</scope>
    <source>
        <strain evidence="1">ATCC 200398</strain>
    </source>
</reference>
<evidence type="ECO:0000313" key="1">
    <source>
        <dbReference type="EMBL" id="KAF2468228.1"/>
    </source>
</evidence>
<protein>
    <submittedName>
        <fullName evidence="1">Uncharacterized protein</fullName>
    </submittedName>
</protein>
<keyword evidence="2" id="KW-1185">Reference proteome</keyword>
<proteinExistence type="predicted"/>
<accession>A0ACB6QMR5</accession>
<dbReference type="Proteomes" id="UP000799755">
    <property type="component" value="Unassembled WGS sequence"/>
</dbReference>
<gene>
    <name evidence="1" type="ORF">BDR25DRAFT_305211</name>
</gene>
<evidence type="ECO:0000313" key="2">
    <source>
        <dbReference type="Proteomes" id="UP000799755"/>
    </source>
</evidence>
<organism evidence="1 2">
    <name type="scientific">Lindgomyces ingoldianus</name>
    <dbReference type="NCBI Taxonomy" id="673940"/>
    <lineage>
        <taxon>Eukaryota</taxon>
        <taxon>Fungi</taxon>
        <taxon>Dikarya</taxon>
        <taxon>Ascomycota</taxon>
        <taxon>Pezizomycotina</taxon>
        <taxon>Dothideomycetes</taxon>
        <taxon>Pleosporomycetidae</taxon>
        <taxon>Pleosporales</taxon>
        <taxon>Lindgomycetaceae</taxon>
        <taxon>Lindgomyces</taxon>
    </lineage>
</organism>
<name>A0ACB6QMR5_9PLEO</name>
<comment type="caution">
    <text evidence="1">The sequence shown here is derived from an EMBL/GenBank/DDBJ whole genome shotgun (WGS) entry which is preliminary data.</text>
</comment>